<feature type="non-terminal residue" evidence="2">
    <location>
        <position position="1"/>
    </location>
</feature>
<name>A0A0C2GM78_9BILA</name>
<accession>A0A0C2GM78</accession>
<protein>
    <recommendedName>
        <fullName evidence="4">Adenosine deaminase domain-containing protein</fullName>
    </recommendedName>
</protein>
<evidence type="ECO:0000313" key="2">
    <source>
        <dbReference type="EMBL" id="KIH62325.1"/>
    </source>
</evidence>
<gene>
    <name evidence="2" type="ORF">ANCDUO_07392</name>
</gene>
<dbReference type="Gene3D" id="3.20.20.140">
    <property type="entry name" value="Metal-dependent hydrolases"/>
    <property type="match status" value="1"/>
</dbReference>
<evidence type="ECO:0000256" key="1">
    <source>
        <dbReference type="SAM" id="MobiDB-lite"/>
    </source>
</evidence>
<proteinExistence type="predicted"/>
<keyword evidence="3" id="KW-1185">Reference proteome</keyword>
<organism evidence="2 3">
    <name type="scientific">Ancylostoma duodenale</name>
    <dbReference type="NCBI Taxonomy" id="51022"/>
    <lineage>
        <taxon>Eukaryota</taxon>
        <taxon>Metazoa</taxon>
        <taxon>Ecdysozoa</taxon>
        <taxon>Nematoda</taxon>
        <taxon>Chromadorea</taxon>
        <taxon>Rhabditida</taxon>
        <taxon>Rhabditina</taxon>
        <taxon>Rhabditomorpha</taxon>
        <taxon>Strongyloidea</taxon>
        <taxon>Ancylostomatidae</taxon>
        <taxon>Ancylostomatinae</taxon>
        <taxon>Ancylostoma</taxon>
    </lineage>
</organism>
<dbReference type="EMBL" id="KN729402">
    <property type="protein sequence ID" value="KIH62325.1"/>
    <property type="molecule type" value="Genomic_DNA"/>
</dbReference>
<dbReference type="Proteomes" id="UP000054047">
    <property type="component" value="Unassembled WGS sequence"/>
</dbReference>
<evidence type="ECO:0008006" key="4">
    <source>
        <dbReference type="Google" id="ProtNLM"/>
    </source>
</evidence>
<sequence>VRHFKMVTELECRRLPKVELHAHLNGSMSLKTIEKLHAMQKSNSLDSTQLSSSLKLQQPSNMEE</sequence>
<evidence type="ECO:0000313" key="3">
    <source>
        <dbReference type="Proteomes" id="UP000054047"/>
    </source>
</evidence>
<dbReference type="OrthoDB" id="272271at2759"/>
<dbReference type="AlphaFoldDB" id="A0A0C2GM78"/>
<feature type="region of interest" description="Disordered" evidence="1">
    <location>
        <begin position="42"/>
        <end position="64"/>
    </location>
</feature>
<reference evidence="2 3" key="1">
    <citation type="submission" date="2013-12" db="EMBL/GenBank/DDBJ databases">
        <title>Draft genome of the parsitic nematode Ancylostoma duodenale.</title>
        <authorList>
            <person name="Mitreva M."/>
        </authorList>
    </citation>
    <scope>NUCLEOTIDE SEQUENCE [LARGE SCALE GENOMIC DNA]</scope>
    <source>
        <strain evidence="2 3">Zhejiang</strain>
    </source>
</reference>